<evidence type="ECO:0000313" key="2">
    <source>
        <dbReference type="Proteomes" id="UP000515890"/>
    </source>
</evidence>
<dbReference type="Proteomes" id="UP000515890">
    <property type="component" value="Segment"/>
</dbReference>
<evidence type="ECO:0000313" key="1">
    <source>
        <dbReference type="EMBL" id="QNJ56758.1"/>
    </source>
</evidence>
<dbReference type="EMBL" id="MT658802">
    <property type="protein sequence ID" value="QNJ56758.1"/>
    <property type="molecule type" value="Genomic_DNA"/>
</dbReference>
<proteinExistence type="predicted"/>
<reference evidence="1 2" key="1">
    <citation type="submission" date="2020-06" db="EMBL/GenBank/DDBJ databases">
        <authorList>
            <person name="Ruesch T."/>
            <person name="Stepniewski C."/>
            <person name="Ballard C."/>
            <person name="Battaglia S."/>
            <person name="Diaz I."/>
            <person name="Engley A."/>
            <person name="Erickson A."/>
            <person name="Ernst L."/>
            <person name="Gonzales E."/>
            <person name="Haider A."/>
            <person name="Harrison M."/>
            <person name="Moore J."/>
            <person name="Paratore J."/>
            <person name="Rafanan A."/>
            <person name="Storz S."/>
            <person name="Poxleitner M.K."/>
            <person name="Anders K.R."/>
            <person name="Garlena R.A."/>
            <person name="Russell D.A."/>
            <person name="Pope W.H."/>
            <person name="Jacobs-Sera D."/>
            <person name="Hatfull G.F."/>
        </authorList>
    </citation>
    <scope>NUCLEOTIDE SEQUENCE [LARGE SCALE GENOMIC DNA]</scope>
</reference>
<protein>
    <submittedName>
        <fullName evidence="1">Uncharacterized protein</fullName>
    </submittedName>
</protein>
<reference evidence="2" key="2">
    <citation type="journal article" date="2021" name="Microbiol. Resour. Announc.">
        <title>Genome Sequences of Subcluster M2 Mycobacteriophages Estes and Aziz.</title>
        <authorList>
            <person name="Fitzgerald S.K."/>
            <person name="Johnson E.H."/>
            <person name="Storz S.H.R."/>
            <person name="Ballard C."/>
            <person name="Battaglia S."/>
            <person name="Boice M."/>
            <person name="Bramwell-Butcher J."/>
            <person name="Dedinsky M."/>
            <person name="DeKlotz J."/>
            <person name="Diaz I."/>
            <person name="Engley A."/>
            <person name="Ernst L."/>
            <person name="Gonzales E."/>
            <person name="Groscost A."/>
            <person name="Grosser P."/>
            <person name="Haider A."/>
            <person name="Harrison M."/>
            <person name="Husler K."/>
            <person name="Lau J."/>
            <person name="Monlux M."/>
            <person name="Paratore J."/>
            <person name="Ruesch T."/>
            <person name="Schlesinger M."/>
            <person name="Scholes A."/>
            <person name="Poxleitner M.K."/>
            <person name="Anders K.R."/>
        </authorList>
    </citation>
    <scope>NUCLEOTIDE SEQUENCE [LARGE SCALE GENOMIC DNA]</scope>
</reference>
<dbReference type="GeneID" id="63210318"/>
<sequence length="86" mass="10121">MSLIMPMMIGHQTIGSIVISRLEKLSDKDTYLYEWEVFMKEGRNLRGEREQEHYTGTVEHDYDDGAVRLIQKVMEKVPHPERKEVA</sequence>
<keyword evidence="2" id="KW-1185">Reference proteome</keyword>
<gene>
    <name evidence="1" type="primary">98</name>
    <name evidence="1" type="ORF">SEA_AZIZ_98</name>
</gene>
<dbReference type="KEGG" id="vg:63210318"/>
<dbReference type="RefSeq" id="YP_010013703.1">
    <property type="nucleotide sequence ID" value="NC_053513.1"/>
</dbReference>
<name>A0A7G8LHN6_9CAUD</name>
<accession>A0A7G8LHN6</accession>
<organism evidence="1 2">
    <name type="scientific">Mycobacterium phage Aziz</name>
    <dbReference type="NCBI Taxonomy" id="2762281"/>
    <lineage>
        <taxon>Viruses</taxon>
        <taxon>Duplodnaviria</taxon>
        <taxon>Heunggongvirae</taxon>
        <taxon>Uroviricota</taxon>
        <taxon>Caudoviricetes</taxon>
        <taxon>Vilmaviridae</taxon>
        <taxon>Mclasvirinae</taxon>
        <taxon>Reyvirus</taxon>
        <taxon>Reyvirus aziz</taxon>
    </lineage>
</organism>